<keyword evidence="5" id="KW-0808">Transferase</keyword>
<dbReference type="SUPFAM" id="SSF47336">
    <property type="entry name" value="ACP-like"/>
    <property type="match status" value="1"/>
</dbReference>
<dbReference type="GO" id="GO:0016491">
    <property type="term" value="F:oxidoreductase activity"/>
    <property type="evidence" value="ECO:0007669"/>
    <property type="project" value="InterPro"/>
</dbReference>
<dbReference type="Pfam" id="PF16197">
    <property type="entry name" value="KAsynt_C_assoc"/>
    <property type="match status" value="1"/>
</dbReference>
<dbReference type="Gene3D" id="3.40.47.10">
    <property type="match status" value="1"/>
</dbReference>
<dbReference type="GO" id="GO:0004312">
    <property type="term" value="F:fatty acid synthase activity"/>
    <property type="evidence" value="ECO:0007669"/>
    <property type="project" value="UniProtKB-EC"/>
</dbReference>
<dbReference type="PROSITE" id="PS52019">
    <property type="entry name" value="PKS_MFAS_DH"/>
    <property type="match status" value="1"/>
</dbReference>
<dbReference type="SMART" id="SM00825">
    <property type="entry name" value="PKS_KS"/>
    <property type="match status" value="1"/>
</dbReference>
<dbReference type="PROSITE" id="PS52004">
    <property type="entry name" value="KS3_2"/>
    <property type="match status" value="1"/>
</dbReference>
<dbReference type="InterPro" id="IPR006162">
    <property type="entry name" value="Ppantetheine_attach_site"/>
</dbReference>
<feature type="domain" description="PKS/mFAS DH" evidence="11">
    <location>
        <begin position="718"/>
        <end position="992"/>
    </location>
</feature>
<dbReference type="InterPro" id="IPR016039">
    <property type="entry name" value="Thiolase-like"/>
</dbReference>
<dbReference type="GO" id="GO:0006633">
    <property type="term" value="P:fatty acid biosynthetic process"/>
    <property type="evidence" value="ECO:0007669"/>
    <property type="project" value="InterPro"/>
</dbReference>
<dbReference type="SUPFAM" id="SSF53901">
    <property type="entry name" value="Thiolase-like"/>
    <property type="match status" value="1"/>
</dbReference>
<evidence type="ECO:0000313" key="12">
    <source>
        <dbReference type="EMBL" id="KAJ3656468.1"/>
    </source>
</evidence>
<evidence type="ECO:0000259" key="10">
    <source>
        <dbReference type="PROSITE" id="PS52004"/>
    </source>
</evidence>
<gene>
    <name evidence="12" type="ORF">Zmor_015542</name>
</gene>
<dbReference type="Pfam" id="PF21149">
    <property type="entry name" value="FAS_pseudo-KR"/>
    <property type="match status" value="1"/>
</dbReference>
<dbReference type="InterPro" id="IPR036291">
    <property type="entry name" value="NAD(P)-bd_dom_sf"/>
</dbReference>
<evidence type="ECO:0000256" key="3">
    <source>
        <dbReference type="ARBA" id="ARBA00022450"/>
    </source>
</evidence>
<dbReference type="SUPFAM" id="SSF50129">
    <property type="entry name" value="GroES-like"/>
    <property type="match status" value="1"/>
</dbReference>
<dbReference type="PROSITE" id="PS50075">
    <property type="entry name" value="CARRIER"/>
    <property type="match status" value="1"/>
</dbReference>
<feature type="region of interest" description="N-terminal hotdog fold" evidence="8">
    <location>
        <begin position="718"/>
        <end position="846"/>
    </location>
</feature>
<dbReference type="SMART" id="SM00829">
    <property type="entry name" value="PKS_ER"/>
    <property type="match status" value="1"/>
</dbReference>
<dbReference type="PROSITE" id="PS00606">
    <property type="entry name" value="KS3_1"/>
    <property type="match status" value="1"/>
</dbReference>
<reference evidence="12" key="1">
    <citation type="journal article" date="2023" name="G3 (Bethesda)">
        <title>Whole genome assemblies of Zophobas morio and Tenebrio molitor.</title>
        <authorList>
            <person name="Kaur S."/>
            <person name="Stinson S.A."/>
            <person name="diCenzo G.C."/>
        </authorList>
    </citation>
    <scope>NUCLEOTIDE SEQUENCE</scope>
    <source>
        <strain evidence="12">QUZm001</strain>
    </source>
</reference>
<dbReference type="GO" id="GO:0031177">
    <property type="term" value="F:phosphopantetheine binding"/>
    <property type="evidence" value="ECO:0007669"/>
    <property type="project" value="InterPro"/>
</dbReference>
<dbReference type="CDD" id="cd08954">
    <property type="entry name" value="KR_1_FAS_SDR_x"/>
    <property type="match status" value="1"/>
</dbReference>
<evidence type="ECO:0000259" key="9">
    <source>
        <dbReference type="PROSITE" id="PS50075"/>
    </source>
</evidence>
<evidence type="ECO:0000256" key="6">
    <source>
        <dbReference type="ARBA" id="ARBA00023268"/>
    </source>
</evidence>
<feature type="domain" description="Carrier" evidence="9">
    <location>
        <begin position="1846"/>
        <end position="1940"/>
    </location>
</feature>
<dbReference type="Gene3D" id="3.10.129.110">
    <property type="entry name" value="Polyketide synthase dehydratase"/>
    <property type="match status" value="1"/>
</dbReference>
<dbReference type="Gene3D" id="3.30.70.3290">
    <property type="match status" value="2"/>
</dbReference>
<sequence length="2218" mass="250131">MTKKPQSDHFYGKWLSHPPPGEEVVISGIAGEFPESENVNVFRENLFNKIDMVTVDDRRWRLDYPQTPKRFGKLKEIANFDPGFFGLHYRQANSMDLTMRKILEHVIEAIMDAGVNPSELKGTKTGVFAAGYGSEVAVSTIKSFKEPQQFAVTGNMRIFVAHRISYFLKVKGPSTVVDSACSSSLTAIDVAFQAIRNGECDNAIICGSSLLVLPQVMAAFAMCGVLSPEGKCKTFDKDANGYLRSEAVVCVFLQKAQAARRIYGKVIHMKQNVDGFKVQSINFPSTKMQERMMTEALFDSKLDPNDVAYVEAHGTGTVVGDPAESQAIDNAIAKKRSKPLIVGSVKSNIGHAEVISGLCSLSKVIIMMETGSIIPNDNFKEYNPSLKGFVEGRMKVVTDLTPIETGNDVFVINNYGFGGSNAHMLLRRLDKIKSPGDLHEDLPRLVCVSGRSENSVSILLDELDRKKLDPEYVGLLHHLFKNNVPGHLCRGFAIVSKNSSTIRSTNTLSQQTSDLYIIFGRFFNNFAAVGRYLLQFPVFEDIIEKIDNCNNNRNEIRNVCDKATTHLGEAVLQLGIVELLKLLEIQTSVVYEDNWGKIIAMYYQGKLGLAETLSKLEVLDKKCITNGIENEDNNNYENKVNVYNRTLNKHKNFILLNISDKTILENNSCTLTENNFLQILGRLYNLGHNPQIHKLYQSIEFPVGRGTSMLSPVLKWNHKKKWNTFSYHEFEKVHSTPERNWPLSTEIYRDQKYLEDHVVDGRSLVPATEYLNLVWKVFALQLCINQERLPVVFENCRFLKAQPIGGNIYLSLKISIHIHSGKFEIFETESSSLVMTGRIFTPVDIEKYKTDLPLPPINEEGGATEFLESNEIYRELNLRGYNYRNTFRGLVKCNVEGTYGLVKWENNWTTFIDTVLQLKIFEVDARTLFVPVSFNTVIIDPIAHLEFIKETKNFLCPVYSYKDCQMVKCGGIEISGIASTSILRKLPATPVLEKYVFVQNEIETNLTESVIIIVQIILENNLDSYLDAVEVVDEYSSPKSEFVLSLVSKILRDISAVNSHLSICSKTNIEPPDGVNVQTSLQTSGNLLLVVATKVMQRPKTLEKILTAFKPGGYILSREDADYVPRNPDVLVVHRTGEECLVLFQNCKQEEPTKYIQITWKHYEWMTPLREALKKGENIVVYSQNDDSEGITDLVNCLRKEPDGNKIRCFFIMDEGVQFDPEWTFYKQQLRKNLAVNILKNGKWGTYRHLPLDEVEEVESEHSFVTVGIKGHLNTLKWVEGPLTRETKVKDGDITIYPYYTAINFKDVLTTTGRVNFDGYTRNRLVSTSIQGAEISGRDICGRRITGFITNHGISSIIQTENTCMYLPDDWTLEQAATAPLVYATVMYALFNVVKLKSHASILIHSATSCVGMAALNVCLYFNCDIYVTVGTEEKKNYIKKHFPQISDSRIGHSRDTSFETMIKRETKGRGVDFVLCALIDDKREASARCLTQGGALLDIGAYDMVRNSAFNTILMENKISYHGVLLDQISYEIRVNLLNQLKEGIRLGYIKPLPTIVFEKNEVDNAFMHMMTGKHIGKVLIKIRDEEKQKILPLEKNVHKTLPTFLACPEKSYIIVGGLGGFGLELADWLFLKGARKFILSSSSGLTTGYQAYRIRNWRSYGATVQVFSQDITIKQNCLELIRQAKNLGPIDAVFNLAVVLKDALFSDQTETTFDTVLKPKVLITRQLDEITRDECPELRYFVVFSSQAGARGNPGQTNYGMANSSIERICEKRKLEGYPGLAIQWGMIGDVGIVANMQKGNTEISIGGTQQQKISNCLEVLDRFLQQKSPIVSSFVISTRRKKVSSLDGMTNMIADVLGIKNIKTIDPNRLLTEIGMDSMTAAEIAQILKSDLGVNLTPDELRNLTLKKVMEMEFGQKNVKSRNVDINSLTSMIKGKSTNTPLILSLPERSTVMTKILPSKIKGDINKKTVFILPSFDGCLQAFEPLASRLPARVRGVLYNFNKCENRINDSAKTILPHIEAHISKNEPFVIVGHLYGSIVGLEIVALLEKKGYLGNFISIEGSPEYMQTWLETNSFLSDQNKLQLFIIFNFLTILTNNDATTYKDKIALDLSFNEKLETAANFLPADIDKQYFKDSVHVIYKRCSALIDYRFTHNKLKSNVYLCKAKRPLVTDLKDDYSLSQLCRGFVQAGTVEEDYLKIISNEKCFDYLEKWLH</sequence>
<organism evidence="12 13">
    <name type="scientific">Zophobas morio</name>
    <dbReference type="NCBI Taxonomy" id="2755281"/>
    <lineage>
        <taxon>Eukaryota</taxon>
        <taxon>Metazoa</taxon>
        <taxon>Ecdysozoa</taxon>
        <taxon>Arthropoda</taxon>
        <taxon>Hexapoda</taxon>
        <taxon>Insecta</taxon>
        <taxon>Pterygota</taxon>
        <taxon>Neoptera</taxon>
        <taxon>Endopterygota</taxon>
        <taxon>Coleoptera</taxon>
        <taxon>Polyphaga</taxon>
        <taxon>Cucujiformia</taxon>
        <taxon>Tenebrionidae</taxon>
        <taxon>Zophobas</taxon>
    </lineage>
</organism>
<evidence type="ECO:0000256" key="7">
    <source>
        <dbReference type="ARBA" id="ARBA00044883"/>
    </source>
</evidence>
<dbReference type="Gene3D" id="3.40.50.720">
    <property type="entry name" value="NAD(P)-binding Rossmann-like Domain"/>
    <property type="match status" value="1"/>
</dbReference>
<keyword evidence="6" id="KW-0511">Multifunctional enzyme</keyword>
<dbReference type="Pfam" id="PF00550">
    <property type="entry name" value="PP-binding"/>
    <property type="match status" value="1"/>
</dbReference>
<dbReference type="Pfam" id="PF02801">
    <property type="entry name" value="Ketoacyl-synt_C"/>
    <property type="match status" value="1"/>
</dbReference>
<dbReference type="Proteomes" id="UP001168821">
    <property type="component" value="Unassembled WGS sequence"/>
</dbReference>
<dbReference type="SMART" id="SM00823">
    <property type="entry name" value="PKS_PP"/>
    <property type="match status" value="1"/>
</dbReference>
<accession>A0AA38MHP9</accession>
<dbReference type="InterPro" id="IPR057326">
    <property type="entry name" value="KR_dom"/>
</dbReference>
<evidence type="ECO:0000256" key="4">
    <source>
        <dbReference type="ARBA" id="ARBA00022553"/>
    </source>
</evidence>
<protein>
    <recommendedName>
        <fullName evidence="2">Fatty acid synthase</fullName>
        <ecNumber evidence="1">2.3.1.85</ecNumber>
    </recommendedName>
</protein>
<dbReference type="InterPro" id="IPR013968">
    <property type="entry name" value="PKS_KR"/>
</dbReference>
<dbReference type="Pfam" id="PF08659">
    <property type="entry name" value="KR"/>
    <property type="match status" value="1"/>
</dbReference>
<feature type="domain" description="Ketosynthase family 3 (KS3)" evidence="10">
    <location>
        <begin position="21"/>
        <end position="428"/>
    </location>
</feature>
<dbReference type="CDD" id="cd00833">
    <property type="entry name" value="PKS"/>
    <property type="match status" value="1"/>
</dbReference>
<dbReference type="InterPro" id="IPR029058">
    <property type="entry name" value="AB_hydrolase_fold"/>
</dbReference>
<dbReference type="PANTHER" id="PTHR43775:SF23">
    <property type="entry name" value="FATTY ACID SYNTHASE 3"/>
    <property type="match status" value="1"/>
</dbReference>
<proteinExistence type="predicted"/>
<evidence type="ECO:0000313" key="13">
    <source>
        <dbReference type="Proteomes" id="UP001168821"/>
    </source>
</evidence>
<dbReference type="Gene3D" id="3.40.50.1820">
    <property type="entry name" value="alpha/beta hydrolase"/>
    <property type="match status" value="1"/>
</dbReference>
<dbReference type="SUPFAM" id="SSF51735">
    <property type="entry name" value="NAD(P)-binding Rossmann-fold domains"/>
    <property type="match status" value="2"/>
</dbReference>
<evidence type="ECO:0000259" key="11">
    <source>
        <dbReference type="PROSITE" id="PS52019"/>
    </source>
</evidence>
<dbReference type="GO" id="GO:0004315">
    <property type="term" value="F:3-oxoacyl-[acyl-carrier-protein] synthase activity"/>
    <property type="evidence" value="ECO:0007669"/>
    <property type="project" value="InterPro"/>
</dbReference>
<dbReference type="InterPro" id="IPR036736">
    <property type="entry name" value="ACP-like_sf"/>
</dbReference>
<dbReference type="PROSITE" id="PS00012">
    <property type="entry name" value="PHOSPHOPANTETHEINE"/>
    <property type="match status" value="1"/>
</dbReference>
<dbReference type="Pfam" id="PF13602">
    <property type="entry name" value="ADH_zinc_N_2"/>
    <property type="match status" value="1"/>
</dbReference>
<feature type="active site" description="Proton donor; for dehydratase activity" evidence="8">
    <location>
        <position position="913"/>
    </location>
</feature>
<dbReference type="InterPro" id="IPR020841">
    <property type="entry name" value="PKS_Beta-ketoAc_synthase_dom"/>
</dbReference>
<evidence type="ECO:0000256" key="5">
    <source>
        <dbReference type="ARBA" id="ARBA00022679"/>
    </source>
</evidence>
<dbReference type="InterPro" id="IPR018201">
    <property type="entry name" value="Ketoacyl_synth_AS"/>
</dbReference>
<dbReference type="InterPro" id="IPR049391">
    <property type="entry name" value="FAS_pseudo-KR"/>
</dbReference>
<dbReference type="InterPro" id="IPR050091">
    <property type="entry name" value="PKS_NRPS_Biosynth_Enz"/>
</dbReference>
<dbReference type="Pfam" id="PF00109">
    <property type="entry name" value="ketoacyl-synt"/>
    <property type="match status" value="1"/>
</dbReference>
<comment type="caution">
    <text evidence="12">The sequence shown here is derived from an EMBL/GenBank/DDBJ whole genome shotgun (WGS) entry which is preliminary data.</text>
</comment>
<dbReference type="PANTHER" id="PTHR43775">
    <property type="entry name" value="FATTY ACID SYNTHASE"/>
    <property type="match status" value="1"/>
</dbReference>
<dbReference type="InterPro" id="IPR020843">
    <property type="entry name" value="ER"/>
</dbReference>
<dbReference type="InterPro" id="IPR009081">
    <property type="entry name" value="PP-bd_ACP"/>
</dbReference>
<dbReference type="InterPro" id="IPR011032">
    <property type="entry name" value="GroES-like_sf"/>
</dbReference>
<dbReference type="Gene3D" id="3.90.180.10">
    <property type="entry name" value="Medium-chain alcohol dehydrogenases, catalytic domain"/>
    <property type="match status" value="1"/>
</dbReference>
<dbReference type="InterPro" id="IPR014030">
    <property type="entry name" value="Ketoacyl_synth_N"/>
</dbReference>
<dbReference type="EC" id="2.3.1.85" evidence="1"/>
<dbReference type="CDD" id="cd05195">
    <property type="entry name" value="enoyl_red"/>
    <property type="match status" value="1"/>
</dbReference>
<feature type="region of interest" description="C-terminal hotdog fold" evidence="8">
    <location>
        <begin position="862"/>
        <end position="992"/>
    </location>
</feature>
<evidence type="ECO:0000256" key="2">
    <source>
        <dbReference type="ARBA" id="ARBA00018769"/>
    </source>
</evidence>
<dbReference type="InterPro" id="IPR042104">
    <property type="entry name" value="PKS_dehydratase_sf"/>
</dbReference>
<dbReference type="InterPro" id="IPR014031">
    <property type="entry name" value="Ketoacyl_synth_C"/>
</dbReference>
<keyword evidence="3" id="KW-0596">Phosphopantetheine</keyword>
<dbReference type="InterPro" id="IPR049900">
    <property type="entry name" value="PKS_mFAS_DH"/>
</dbReference>
<dbReference type="Gene3D" id="1.10.1200.10">
    <property type="entry name" value="ACP-like"/>
    <property type="match status" value="1"/>
</dbReference>
<evidence type="ECO:0000256" key="8">
    <source>
        <dbReference type="PROSITE-ProRule" id="PRU01363"/>
    </source>
</evidence>
<comment type="catalytic activity">
    <reaction evidence="7">
        <text>acetyl-CoA + n malonyl-CoA + 2n NADPH + 2n H(+) = a long-chain fatty acid + (n+1) CoA + n CO2 + 2n NADP(+).</text>
        <dbReference type="EC" id="2.3.1.85"/>
    </reaction>
</comment>
<feature type="active site" description="Proton acceptor; for dehydratase activity" evidence="8">
    <location>
        <position position="757"/>
    </location>
</feature>
<dbReference type="EMBL" id="JALNTZ010000004">
    <property type="protein sequence ID" value="KAJ3656468.1"/>
    <property type="molecule type" value="Genomic_DNA"/>
</dbReference>
<name>A0AA38MHP9_9CUCU</name>
<evidence type="ECO:0000256" key="1">
    <source>
        <dbReference type="ARBA" id="ARBA00012873"/>
    </source>
</evidence>
<dbReference type="SUPFAM" id="SSF53474">
    <property type="entry name" value="alpha/beta-Hydrolases"/>
    <property type="match status" value="1"/>
</dbReference>
<keyword evidence="13" id="KW-1185">Reference proteome</keyword>
<dbReference type="SMART" id="SM00822">
    <property type="entry name" value="PKS_KR"/>
    <property type="match status" value="1"/>
</dbReference>
<dbReference type="InterPro" id="IPR020806">
    <property type="entry name" value="PKS_PP-bd"/>
</dbReference>
<dbReference type="InterPro" id="IPR032821">
    <property type="entry name" value="PKS_assoc"/>
</dbReference>
<keyword evidence="4" id="KW-0597">Phosphoprotein</keyword>